<dbReference type="RefSeq" id="WP_308990588.1">
    <property type="nucleotide sequence ID" value="NZ_CP155618.1"/>
</dbReference>
<keyword evidence="1" id="KW-0378">Hydrolase</keyword>
<dbReference type="InterPro" id="IPR023214">
    <property type="entry name" value="HAD_sf"/>
</dbReference>
<accession>A0AAU7EI63</accession>
<name>A0AAU7EI63_9FLAO</name>
<dbReference type="EMBL" id="CP155618">
    <property type="protein sequence ID" value="XBL15146.1"/>
    <property type="molecule type" value="Genomic_DNA"/>
</dbReference>
<gene>
    <name evidence="1" type="ORF">QLS71_003805</name>
</gene>
<dbReference type="InterPro" id="IPR036412">
    <property type="entry name" value="HAD-like_sf"/>
</dbReference>
<dbReference type="GO" id="GO:0016787">
    <property type="term" value="F:hydrolase activity"/>
    <property type="evidence" value="ECO:0007669"/>
    <property type="project" value="UniProtKB-KW"/>
</dbReference>
<dbReference type="InterPro" id="IPR016769">
    <property type="entry name" value="Phage_SP01_Orf1"/>
</dbReference>
<dbReference type="Gene3D" id="3.40.50.1000">
    <property type="entry name" value="HAD superfamily/HAD-like"/>
    <property type="match status" value="1"/>
</dbReference>
<sequence>MKFTEHLIIAVDFDGTIVEDAYPQIGKPMMFAFETLKKLQEKGHRLILWTYRSGIKLDEAVRFCEENGIHFYAVNKSFPEETFSNELSRKIHADLFIDDRNIGGLLGWGEIYQMLTNTTPPQIEKKKGFFNLFK</sequence>
<dbReference type="AlphaFoldDB" id="A0AAU7EI63"/>
<dbReference type="KEGG" id="mlil:QLS71_003805"/>
<dbReference type="SUPFAM" id="SSF56784">
    <property type="entry name" value="HAD-like"/>
    <property type="match status" value="1"/>
</dbReference>
<evidence type="ECO:0000313" key="2">
    <source>
        <dbReference type="Proteomes" id="UP001224325"/>
    </source>
</evidence>
<reference evidence="1" key="1">
    <citation type="submission" date="2024-04" db="EMBL/GenBank/DDBJ databases">
        <title>Mariniflexile litorale, isolated from the shallow sediments of the Sea of Japan.</title>
        <authorList>
            <person name="Romanenko L."/>
            <person name="Isaeva M."/>
        </authorList>
    </citation>
    <scope>NUCLEOTIDE SEQUENCE [LARGE SCALE GENOMIC DNA]</scope>
    <source>
        <strain evidence="1">KMM 9835</strain>
    </source>
</reference>
<evidence type="ECO:0000313" key="1">
    <source>
        <dbReference type="EMBL" id="XBL15146.1"/>
    </source>
</evidence>
<protein>
    <submittedName>
        <fullName evidence="1">Hydrolase</fullName>
    </submittedName>
</protein>
<dbReference type="Proteomes" id="UP001224325">
    <property type="component" value="Chromosome"/>
</dbReference>
<keyword evidence="2" id="KW-1185">Reference proteome</keyword>
<dbReference type="NCBIfam" id="NF046079">
    <property type="entry name" value="HAD_phos_BT0820"/>
    <property type="match status" value="1"/>
</dbReference>
<dbReference type="PIRSF" id="PIRSF020079">
    <property type="entry name" value="UCP020079"/>
    <property type="match status" value="1"/>
</dbReference>
<organism evidence="1 2">
    <name type="scientific">Mariniflexile litorale</name>
    <dbReference type="NCBI Taxonomy" id="3045158"/>
    <lineage>
        <taxon>Bacteria</taxon>
        <taxon>Pseudomonadati</taxon>
        <taxon>Bacteroidota</taxon>
        <taxon>Flavobacteriia</taxon>
        <taxon>Flavobacteriales</taxon>
        <taxon>Flavobacteriaceae</taxon>
        <taxon>Mariniflexile</taxon>
    </lineage>
</organism>
<proteinExistence type="predicted"/>